<accession>A0A6G7YKV5</accession>
<evidence type="ECO:0000313" key="2">
    <source>
        <dbReference type="Proteomes" id="UP000502035"/>
    </source>
</evidence>
<organism evidence="1 2">
    <name type="scientific">Nocardioides piscis</name>
    <dbReference type="NCBI Taxonomy" id="2714938"/>
    <lineage>
        <taxon>Bacteria</taxon>
        <taxon>Bacillati</taxon>
        <taxon>Actinomycetota</taxon>
        <taxon>Actinomycetes</taxon>
        <taxon>Propionibacteriales</taxon>
        <taxon>Nocardioidaceae</taxon>
        <taxon>Nocardioides</taxon>
    </lineage>
</organism>
<sequence>MAQVIWLVCVLCALALALGALLIALKANTTNSLVQFVLDAADTVDLGVFSMDDGIKQFENKKGKPEEIKNALVNYGLGAVAWLVVGRILDRIIRP</sequence>
<gene>
    <name evidence="1" type="ORF">G7071_11450</name>
</gene>
<reference evidence="1 2" key="1">
    <citation type="submission" date="2020-03" db="EMBL/GenBank/DDBJ databases">
        <title>Nocardioides sp. nov., isolated from fish.</title>
        <authorList>
            <person name="Hyun D.-W."/>
            <person name="Bae J.-W."/>
        </authorList>
    </citation>
    <scope>NUCLEOTIDE SEQUENCE [LARGE SCALE GENOMIC DNA]</scope>
    <source>
        <strain evidence="1 2">HDW12A</strain>
    </source>
</reference>
<dbReference type="AlphaFoldDB" id="A0A6G7YKV5"/>
<evidence type="ECO:0000313" key="1">
    <source>
        <dbReference type="EMBL" id="QIK77381.1"/>
    </source>
</evidence>
<dbReference type="EMBL" id="CP049866">
    <property type="protein sequence ID" value="QIK77381.1"/>
    <property type="molecule type" value="Genomic_DNA"/>
</dbReference>
<dbReference type="KEGG" id="npi:G7071_11450"/>
<name>A0A6G7YKV5_9ACTN</name>
<protein>
    <submittedName>
        <fullName evidence="1">Uncharacterized protein</fullName>
    </submittedName>
</protein>
<dbReference type="Proteomes" id="UP000502035">
    <property type="component" value="Chromosome"/>
</dbReference>
<proteinExistence type="predicted"/>
<keyword evidence="2" id="KW-1185">Reference proteome</keyword>